<organism evidence="1 2">
    <name type="scientific">Phlebia brevispora</name>
    <dbReference type="NCBI Taxonomy" id="194682"/>
    <lineage>
        <taxon>Eukaryota</taxon>
        <taxon>Fungi</taxon>
        <taxon>Dikarya</taxon>
        <taxon>Basidiomycota</taxon>
        <taxon>Agaricomycotina</taxon>
        <taxon>Agaricomycetes</taxon>
        <taxon>Polyporales</taxon>
        <taxon>Meruliaceae</taxon>
        <taxon>Phlebia</taxon>
    </lineage>
</organism>
<proteinExistence type="predicted"/>
<dbReference type="Proteomes" id="UP001148662">
    <property type="component" value="Unassembled WGS sequence"/>
</dbReference>
<reference evidence="1" key="1">
    <citation type="submission" date="2022-07" db="EMBL/GenBank/DDBJ databases">
        <title>Genome Sequence of Phlebia brevispora.</title>
        <authorList>
            <person name="Buettner E."/>
        </authorList>
    </citation>
    <scope>NUCLEOTIDE SEQUENCE</scope>
    <source>
        <strain evidence="1">MPL23</strain>
    </source>
</reference>
<name>A0ACC1RTM7_9APHY</name>
<dbReference type="EMBL" id="JANHOG010002216">
    <property type="protein sequence ID" value="KAJ3525812.1"/>
    <property type="molecule type" value="Genomic_DNA"/>
</dbReference>
<evidence type="ECO:0000313" key="2">
    <source>
        <dbReference type="Proteomes" id="UP001148662"/>
    </source>
</evidence>
<gene>
    <name evidence="1" type="ORF">NM688_g8347</name>
</gene>
<comment type="caution">
    <text evidence="1">The sequence shown here is derived from an EMBL/GenBank/DDBJ whole genome shotgun (WGS) entry which is preliminary data.</text>
</comment>
<sequence length="311" mass="35249">MTVFLLPNITNCGNRVQQLAAQIADIQLNTSTLSDDIQAQCARAKPFLHRIAQDAGYSTLDEYVNAAMAELSKAEKGRLLNVRKGFEAYRWYGGVFDPVVEIFTTTLLYVGYGIRTRRGSVNLTSKLQIPTSDALSLTSNGWQHVAEEFQPQTSIESNTIRNLVVGVAVGAILVCTAEAFYNGARRRRQLQHEIRELCCRRFRVKKIAQKAFAVYSLFGHARAILSDYDDYAEDVKNGEVTEQYVQRKMEAKHRKAVDELKMMEDTDKLSDQKIWNDLSAIDRNAGAWTDDDPTLHQIQDWLQEHGDDPRN</sequence>
<keyword evidence="2" id="KW-1185">Reference proteome</keyword>
<protein>
    <submittedName>
        <fullName evidence="1">Uncharacterized protein</fullName>
    </submittedName>
</protein>
<accession>A0ACC1RTM7</accession>
<evidence type="ECO:0000313" key="1">
    <source>
        <dbReference type="EMBL" id="KAJ3525812.1"/>
    </source>
</evidence>